<evidence type="ECO:0000256" key="3">
    <source>
        <dbReference type="ARBA" id="ARBA00023163"/>
    </source>
</evidence>
<dbReference type="AlphaFoldDB" id="A0A7R7DML9"/>
<dbReference type="CDD" id="cd00090">
    <property type="entry name" value="HTH_ARSR"/>
    <property type="match status" value="1"/>
</dbReference>
<evidence type="ECO:0000313" key="6">
    <source>
        <dbReference type="Proteomes" id="UP000611640"/>
    </source>
</evidence>
<evidence type="ECO:0000256" key="1">
    <source>
        <dbReference type="ARBA" id="ARBA00023015"/>
    </source>
</evidence>
<feature type="domain" description="HTH hxlR-type" evidence="4">
    <location>
        <begin position="11"/>
        <end position="110"/>
    </location>
</feature>
<dbReference type="SUPFAM" id="SSF46785">
    <property type="entry name" value="Winged helix' DNA-binding domain"/>
    <property type="match status" value="1"/>
</dbReference>
<dbReference type="PANTHER" id="PTHR33204:SF18">
    <property type="entry name" value="TRANSCRIPTIONAL REGULATORY PROTEIN"/>
    <property type="match status" value="1"/>
</dbReference>
<evidence type="ECO:0000259" key="4">
    <source>
        <dbReference type="PROSITE" id="PS51118"/>
    </source>
</evidence>
<reference evidence="5 6" key="1">
    <citation type="submission" date="2020-08" db="EMBL/GenBank/DDBJ databases">
        <title>Whole genome shotgun sequence of Actinocatenispora thailandica NBRC 105041.</title>
        <authorList>
            <person name="Komaki H."/>
            <person name="Tamura T."/>
        </authorList>
    </citation>
    <scope>NUCLEOTIDE SEQUENCE [LARGE SCALE GENOMIC DNA]</scope>
    <source>
        <strain evidence="5 6">NBRC 105041</strain>
    </source>
</reference>
<dbReference type="PANTHER" id="PTHR33204">
    <property type="entry name" value="TRANSCRIPTIONAL REGULATOR, MARR FAMILY"/>
    <property type="match status" value="1"/>
</dbReference>
<protein>
    <submittedName>
        <fullName evidence="5">HxlR family transcriptional regulator</fullName>
    </submittedName>
</protein>
<gene>
    <name evidence="5" type="ORF">Athai_16600</name>
</gene>
<dbReference type="KEGG" id="atl:Athai_16600"/>
<dbReference type="Proteomes" id="UP000611640">
    <property type="component" value="Chromosome"/>
</dbReference>
<dbReference type="EMBL" id="AP023355">
    <property type="protein sequence ID" value="BCJ34157.1"/>
    <property type="molecule type" value="Genomic_DNA"/>
</dbReference>
<dbReference type="PROSITE" id="PS51118">
    <property type="entry name" value="HTH_HXLR"/>
    <property type="match status" value="1"/>
</dbReference>
<sequence length="160" mass="17807">MDWREQSPENCSIALTLDLVGKPWVLLVLREVFRGLHRFDEIAEHIGISPAVLTRQLHMLVDGGVLERRPYREPGQRPRHEYWLTASGEELFPVLSALKSWGDRHLAGPTGPATIHRHHGCGSPVAVTLRCEAGHRLAGLDEIDVEPGPGAVPLRRSPRS</sequence>
<evidence type="ECO:0000256" key="2">
    <source>
        <dbReference type="ARBA" id="ARBA00023125"/>
    </source>
</evidence>
<proteinExistence type="predicted"/>
<dbReference type="InterPro" id="IPR002577">
    <property type="entry name" value="HTH_HxlR"/>
</dbReference>
<dbReference type="Pfam" id="PF01638">
    <property type="entry name" value="HxlR"/>
    <property type="match status" value="1"/>
</dbReference>
<dbReference type="InterPro" id="IPR036390">
    <property type="entry name" value="WH_DNA-bd_sf"/>
</dbReference>
<dbReference type="RefSeq" id="WP_203960918.1">
    <property type="nucleotide sequence ID" value="NZ_AP023355.1"/>
</dbReference>
<accession>A0A7R7DML9</accession>
<keyword evidence="1" id="KW-0805">Transcription regulation</keyword>
<dbReference type="InterPro" id="IPR036388">
    <property type="entry name" value="WH-like_DNA-bd_sf"/>
</dbReference>
<keyword evidence="3" id="KW-0804">Transcription</keyword>
<dbReference type="Gene3D" id="1.10.10.10">
    <property type="entry name" value="Winged helix-like DNA-binding domain superfamily/Winged helix DNA-binding domain"/>
    <property type="match status" value="1"/>
</dbReference>
<organism evidence="5 6">
    <name type="scientific">Actinocatenispora thailandica</name>
    <dbReference type="NCBI Taxonomy" id="227318"/>
    <lineage>
        <taxon>Bacteria</taxon>
        <taxon>Bacillati</taxon>
        <taxon>Actinomycetota</taxon>
        <taxon>Actinomycetes</taxon>
        <taxon>Micromonosporales</taxon>
        <taxon>Micromonosporaceae</taxon>
        <taxon>Actinocatenispora</taxon>
    </lineage>
</organism>
<name>A0A7R7DML9_9ACTN</name>
<dbReference type="GO" id="GO:0003677">
    <property type="term" value="F:DNA binding"/>
    <property type="evidence" value="ECO:0007669"/>
    <property type="project" value="UniProtKB-KW"/>
</dbReference>
<dbReference type="InterPro" id="IPR011991">
    <property type="entry name" value="ArsR-like_HTH"/>
</dbReference>
<evidence type="ECO:0000313" key="5">
    <source>
        <dbReference type="EMBL" id="BCJ34157.1"/>
    </source>
</evidence>
<keyword evidence="6" id="KW-1185">Reference proteome</keyword>
<keyword evidence="2" id="KW-0238">DNA-binding</keyword>